<evidence type="ECO:0000313" key="4">
    <source>
        <dbReference type="Proteomes" id="UP001207654"/>
    </source>
</evidence>
<dbReference type="InterPro" id="IPR015424">
    <property type="entry name" value="PyrdxlP-dep_Trfase"/>
</dbReference>
<keyword evidence="1" id="KW-0663">Pyridoxal phosphate</keyword>
<organism evidence="3 4">
    <name type="scientific">Archangium lansingense</name>
    <dbReference type="NCBI Taxonomy" id="2995310"/>
    <lineage>
        <taxon>Bacteria</taxon>
        <taxon>Pseudomonadati</taxon>
        <taxon>Myxococcota</taxon>
        <taxon>Myxococcia</taxon>
        <taxon>Myxococcales</taxon>
        <taxon>Cystobacterineae</taxon>
        <taxon>Archangiaceae</taxon>
        <taxon>Archangium</taxon>
    </lineage>
</organism>
<reference evidence="3 4" key="1">
    <citation type="submission" date="2022-11" db="EMBL/GenBank/DDBJ databases">
        <title>Minimal conservation of predation-associated metabolite biosynthetic gene clusters underscores biosynthetic potential of Myxococcota including descriptions for ten novel species: Archangium lansinium sp. nov., Myxococcus landrumus sp. nov., Nannocystis bai.</title>
        <authorList>
            <person name="Ahearne A."/>
            <person name="Stevens C."/>
            <person name="Phillips K."/>
        </authorList>
    </citation>
    <scope>NUCLEOTIDE SEQUENCE [LARGE SCALE GENOMIC DNA]</scope>
    <source>
        <strain evidence="3 4">MIWBW</strain>
    </source>
</reference>
<gene>
    <name evidence="3" type="ORF">OV287_16610</name>
</gene>
<dbReference type="InterPro" id="IPR000192">
    <property type="entry name" value="Aminotrans_V_dom"/>
</dbReference>
<accession>A0ABT4A376</accession>
<dbReference type="PANTHER" id="PTHR43586">
    <property type="entry name" value="CYSTEINE DESULFURASE"/>
    <property type="match status" value="1"/>
</dbReference>
<dbReference type="RefSeq" id="WP_267535005.1">
    <property type="nucleotide sequence ID" value="NZ_JAPNKA010000001.1"/>
</dbReference>
<name>A0ABT4A376_9BACT</name>
<dbReference type="InterPro" id="IPR015421">
    <property type="entry name" value="PyrdxlP-dep_Trfase_major"/>
</dbReference>
<evidence type="ECO:0000313" key="3">
    <source>
        <dbReference type="EMBL" id="MCY1076098.1"/>
    </source>
</evidence>
<keyword evidence="3" id="KW-0808">Transferase</keyword>
<protein>
    <submittedName>
        <fullName evidence="3">Aminotransferase class V-fold PLP-dependent enzyme</fullName>
    </submittedName>
</protein>
<dbReference type="InterPro" id="IPR015422">
    <property type="entry name" value="PyrdxlP-dep_Trfase_small"/>
</dbReference>
<dbReference type="EMBL" id="JAPNKA010000001">
    <property type="protein sequence ID" value="MCY1076098.1"/>
    <property type="molecule type" value="Genomic_DNA"/>
</dbReference>
<dbReference type="SUPFAM" id="SSF53383">
    <property type="entry name" value="PLP-dependent transferases"/>
    <property type="match status" value="1"/>
</dbReference>
<dbReference type="Pfam" id="PF00266">
    <property type="entry name" value="Aminotran_5"/>
    <property type="match status" value="1"/>
</dbReference>
<evidence type="ECO:0000256" key="1">
    <source>
        <dbReference type="ARBA" id="ARBA00022898"/>
    </source>
</evidence>
<dbReference type="GO" id="GO:0008483">
    <property type="term" value="F:transaminase activity"/>
    <property type="evidence" value="ECO:0007669"/>
    <property type="project" value="UniProtKB-KW"/>
</dbReference>
<proteinExistence type="predicted"/>
<dbReference type="Gene3D" id="3.40.640.10">
    <property type="entry name" value="Type I PLP-dependent aspartate aminotransferase-like (Major domain)"/>
    <property type="match status" value="1"/>
</dbReference>
<sequence>MTSSPDLDAYRSEFPVVQEQLYFNHAGVAPTSRRVATAMHEWVEDLLQHGVRYERGWEARTENARRLAARMVGAAPEEIAFVRNTGHGLGLVAEGLDWRPGDEVAVASSIEYPSNVYPWLHLRDRGVSVREIEPRDGGVTPEAVAAAITPRTRLVALSSVQFATGYRTDLEAIGALCERSGVLFCVDGIQSIGCHPVDVKKCRIHFLSADSHKWMIGVSGMGFFYVDKDVLPRVRPVLVGWRSTTDAWNFNQAHFELRPDAKKFEEGSHNYAGTYALGAALELLLEVGLENVEARIRELLIHVDKELRAIGCETGPAPAHRAGILTFLPPRGDVKALASYLSERNVSFSLRRGRIRISPHFYNQPGELDRLVEMVRAFSGK</sequence>
<keyword evidence="3" id="KW-0032">Aminotransferase</keyword>
<comment type="caution">
    <text evidence="3">The sequence shown here is derived from an EMBL/GenBank/DDBJ whole genome shotgun (WGS) entry which is preliminary data.</text>
</comment>
<evidence type="ECO:0000259" key="2">
    <source>
        <dbReference type="Pfam" id="PF00266"/>
    </source>
</evidence>
<dbReference type="Proteomes" id="UP001207654">
    <property type="component" value="Unassembled WGS sequence"/>
</dbReference>
<dbReference type="Gene3D" id="3.90.1150.10">
    <property type="entry name" value="Aspartate Aminotransferase, domain 1"/>
    <property type="match status" value="1"/>
</dbReference>
<keyword evidence="4" id="KW-1185">Reference proteome</keyword>
<feature type="domain" description="Aminotransferase class V" evidence="2">
    <location>
        <begin position="22"/>
        <end position="347"/>
    </location>
</feature>
<dbReference type="PANTHER" id="PTHR43586:SF15">
    <property type="entry name" value="BLR3095 PROTEIN"/>
    <property type="match status" value="1"/>
</dbReference>